<dbReference type="GO" id="GO:0005634">
    <property type="term" value="C:nucleus"/>
    <property type="evidence" value="ECO:0007669"/>
    <property type="project" value="TreeGrafter"/>
</dbReference>
<protein>
    <recommendedName>
        <fullName evidence="4">Protein kinase domain-containing protein</fullName>
    </recommendedName>
</protein>
<dbReference type="PROSITE" id="PS50011">
    <property type="entry name" value="PROTEIN_KINASE_DOM"/>
    <property type="match status" value="1"/>
</dbReference>
<evidence type="ECO:0000256" key="3">
    <source>
        <dbReference type="ARBA" id="ARBA00022525"/>
    </source>
</evidence>
<reference evidence="5 6" key="1">
    <citation type="submission" date="2019-07" db="EMBL/GenBank/DDBJ databases">
        <title>Genomics analysis of Aphanomyces spp. identifies a new class of oomycete effector associated with host adaptation.</title>
        <authorList>
            <person name="Gaulin E."/>
        </authorList>
    </citation>
    <scope>NUCLEOTIDE SEQUENCE [LARGE SCALE GENOMIC DNA]</scope>
    <source>
        <strain evidence="5 6">ATCC 201684</strain>
    </source>
</reference>
<dbReference type="AlphaFoldDB" id="A0A6G0WZQ7"/>
<keyword evidence="3" id="KW-0964">Secreted</keyword>
<dbReference type="InterPro" id="IPR000719">
    <property type="entry name" value="Prot_kinase_dom"/>
</dbReference>
<comment type="caution">
    <text evidence="5">The sequence shown here is derived from an EMBL/GenBank/DDBJ whole genome shotgun (WGS) entry which is preliminary data.</text>
</comment>
<keyword evidence="6" id="KW-1185">Reference proteome</keyword>
<dbReference type="VEuPathDB" id="FungiDB:AeMF1_019109"/>
<dbReference type="Proteomes" id="UP000481153">
    <property type="component" value="Unassembled WGS sequence"/>
</dbReference>
<dbReference type="InterPro" id="IPR045379">
    <property type="entry name" value="Crinkler_N"/>
</dbReference>
<evidence type="ECO:0000256" key="1">
    <source>
        <dbReference type="ARBA" id="ARBA00004340"/>
    </source>
</evidence>
<dbReference type="PANTHER" id="PTHR44167">
    <property type="entry name" value="OVARIAN-SPECIFIC SERINE/THREONINE-PROTEIN KINASE LOK-RELATED"/>
    <property type="match status" value="1"/>
</dbReference>
<dbReference type="InterPro" id="IPR011009">
    <property type="entry name" value="Kinase-like_dom_sf"/>
</dbReference>
<proteinExistence type="predicted"/>
<gene>
    <name evidence="5" type="ORF">Ae201684_009907</name>
</gene>
<dbReference type="GO" id="GO:0004674">
    <property type="term" value="F:protein serine/threonine kinase activity"/>
    <property type="evidence" value="ECO:0007669"/>
    <property type="project" value="TreeGrafter"/>
</dbReference>
<dbReference type="SMART" id="SM00220">
    <property type="entry name" value="S_TKc"/>
    <property type="match status" value="1"/>
</dbReference>
<organism evidence="5 6">
    <name type="scientific">Aphanomyces euteiches</name>
    <dbReference type="NCBI Taxonomy" id="100861"/>
    <lineage>
        <taxon>Eukaryota</taxon>
        <taxon>Sar</taxon>
        <taxon>Stramenopiles</taxon>
        <taxon>Oomycota</taxon>
        <taxon>Saprolegniomycetes</taxon>
        <taxon>Saprolegniales</taxon>
        <taxon>Verrucalvaceae</taxon>
        <taxon>Aphanomyces</taxon>
    </lineage>
</organism>
<dbReference type="Pfam" id="PF20147">
    <property type="entry name" value="Crinkler"/>
    <property type="match status" value="1"/>
</dbReference>
<sequence>MPKLFCLVVGHEESPFSVNIAADETVDDLKKLIKEVNMYQFPANKLQLYRAVKGLSRDEAKAVRLDADGNIPGCIKMDELLIIQNKGHFGMNFQPEEGKIYVLVVVPVGPASTLSSALVENFDKQWLRGIVQFSDDLPNVSELEKIASGSLRIRIPVGDPSGLFADIADLAIPPDELIAQVFEESTVRHCPLVMQRLKEVLFHESPVGDTESIGAKINQYSKNSTATSTYRPDYVFLLFNVCVFRGEEKTDGWTYDPAPYIFGYAVSGFYLCLYAIEPIRVKSEQKRSDKKPRVPSCQTHLLGRFMLNTYRGRLELFRSLVNISQFFKKIADLCPRPADNISWGKKRITFKQRNGVSIVKKTFPSSEASWRIEHLKLIYNEMKQHQVPNVDSLIGTGRNYVLLSPVGECISKDKKRNPKNVTELLQALVSVLEALVVLHSMGWMHRDIRWANVVKKKESSEWFLIDFDDAAKSPKQNNPSEHLTRQEHAPEIYEDGSHTTSVDIWAVGNLIFRWNHSRPEVLDNFGLRLVDENPEKRPKAGEVLKKIKAMLDKKKY</sequence>
<dbReference type="GO" id="GO:0044773">
    <property type="term" value="P:mitotic DNA damage checkpoint signaling"/>
    <property type="evidence" value="ECO:0007669"/>
    <property type="project" value="TreeGrafter"/>
</dbReference>
<dbReference type="EMBL" id="VJMJ01000126">
    <property type="protein sequence ID" value="KAF0733085.1"/>
    <property type="molecule type" value="Genomic_DNA"/>
</dbReference>
<dbReference type="PANTHER" id="PTHR44167:SF24">
    <property type="entry name" value="SERINE_THREONINE-PROTEIN KINASE CHK2"/>
    <property type="match status" value="1"/>
</dbReference>
<dbReference type="SUPFAM" id="SSF56112">
    <property type="entry name" value="Protein kinase-like (PK-like)"/>
    <property type="match status" value="1"/>
</dbReference>
<dbReference type="GO" id="GO:0043657">
    <property type="term" value="C:host cell"/>
    <property type="evidence" value="ECO:0007669"/>
    <property type="project" value="UniProtKB-SubCell"/>
</dbReference>
<feature type="domain" description="Protein kinase" evidence="4">
    <location>
        <begin position="244"/>
        <end position="556"/>
    </location>
</feature>
<name>A0A6G0WZQ7_9STRA</name>
<accession>A0A6G0WZQ7</accession>
<dbReference type="Pfam" id="PF00069">
    <property type="entry name" value="Pkinase"/>
    <property type="match status" value="1"/>
</dbReference>
<comment type="subcellular location">
    <subcellularLocation>
        <location evidence="1">Host cell</location>
    </subcellularLocation>
    <subcellularLocation>
        <location evidence="2">Secreted</location>
    </subcellularLocation>
</comment>
<dbReference type="GO" id="GO:0005576">
    <property type="term" value="C:extracellular region"/>
    <property type="evidence" value="ECO:0007669"/>
    <property type="project" value="UniProtKB-SubCell"/>
</dbReference>
<evidence type="ECO:0000313" key="5">
    <source>
        <dbReference type="EMBL" id="KAF0733085.1"/>
    </source>
</evidence>
<evidence type="ECO:0000313" key="6">
    <source>
        <dbReference type="Proteomes" id="UP000481153"/>
    </source>
</evidence>
<dbReference type="Gene3D" id="1.10.510.10">
    <property type="entry name" value="Transferase(Phosphotransferase) domain 1"/>
    <property type="match status" value="1"/>
</dbReference>
<dbReference type="GO" id="GO:0005524">
    <property type="term" value="F:ATP binding"/>
    <property type="evidence" value="ECO:0007669"/>
    <property type="project" value="InterPro"/>
</dbReference>
<evidence type="ECO:0000256" key="2">
    <source>
        <dbReference type="ARBA" id="ARBA00004613"/>
    </source>
</evidence>
<evidence type="ECO:0000259" key="4">
    <source>
        <dbReference type="PROSITE" id="PS50011"/>
    </source>
</evidence>